<gene>
    <name evidence="4" type="ORF">FQ775_12585</name>
</gene>
<dbReference type="Gene3D" id="3.10.129.10">
    <property type="entry name" value="Hotdog Thioesterase"/>
    <property type="match status" value="1"/>
</dbReference>
<evidence type="ECO:0000259" key="3">
    <source>
        <dbReference type="Pfam" id="PF03061"/>
    </source>
</evidence>
<dbReference type="PANTHER" id="PTHR21660:SF1">
    <property type="entry name" value="ACYL-COENZYME A THIOESTERASE 13"/>
    <property type="match status" value="1"/>
</dbReference>
<dbReference type="InterPro" id="IPR003736">
    <property type="entry name" value="PAAI_dom"/>
</dbReference>
<protein>
    <submittedName>
        <fullName evidence="4">PaaI family thioesterase</fullName>
    </submittedName>
</protein>
<organism evidence="4 5">
    <name type="scientific">Nitratireductor mangrovi</name>
    <dbReference type="NCBI Taxonomy" id="2599600"/>
    <lineage>
        <taxon>Bacteria</taxon>
        <taxon>Pseudomonadati</taxon>
        <taxon>Pseudomonadota</taxon>
        <taxon>Alphaproteobacteria</taxon>
        <taxon>Hyphomicrobiales</taxon>
        <taxon>Phyllobacteriaceae</taxon>
        <taxon>Nitratireductor</taxon>
    </lineage>
</organism>
<evidence type="ECO:0000313" key="5">
    <source>
        <dbReference type="Proteomes" id="UP000321389"/>
    </source>
</evidence>
<evidence type="ECO:0000256" key="1">
    <source>
        <dbReference type="ARBA" id="ARBA00008324"/>
    </source>
</evidence>
<reference evidence="4" key="1">
    <citation type="submission" date="2020-04" db="EMBL/GenBank/DDBJ databases">
        <title>Nitratireductor sp. nov. isolated from mangrove soil.</title>
        <authorList>
            <person name="Ye Y."/>
        </authorList>
    </citation>
    <scope>NUCLEOTIDE SEQUENCE</scope>
    <source>
        <strain evidence="4">SY7</strain>
    </source>
</reference>
<dbReference type="KEGG" id="niy:FQ775_12585"/>
<dbReference type="EMBL" id="CP042301">
    <property type="protein sequence ID" value="QDZ01147.1"/>
    <property type="molecule type" value="Genomic_DNA"/>
</dbReference>
<dbReference type="GO" id="GO:0047617">
    <property type="term" value="F:fatty acyl-CoA hydrolase activity"/>
    <property type="evidence" value="ECO:0007669"/>
    <property type="project" value="InterPro"/>
</dbReference>
<dbReference type="InterPro" id="IPR006683">
    <property type="entry name" value="Thioestr_dom"/>
</dbReference>
<name>A0A5B8KZF6_9HYPH</name>
<feature type="domain" description="Thioesterase" evidence="3">
    <location>
        <begin position="59"/>
        <end position="133"/>
    </location>
</feature>
<evidence type="ECO:0000256" key="2">
    <source>
        <dbReference type="ARBA" id="ARBA00022801"/>
    </source>
</evidence>
<proteinExistence type="inferred from homology"/>
<evidence type="ECO:0000313" key="4">
    <source>
        <dbReference type="EMBL" id="QDZ01147.1"/>
    </source>
</evidence>
<keyword evidence="2" id="KW-0378">Hydrolase</keyword>
<dbReference type="CDD" id="cd03443">
    <property type="entry name" value="PaaI_thioesterase"/>
    <property type="match status" value="1"/>
</dbReference>
<dbReference type="InterPro" id="IPR039298">
    <property type="entry name" value="ACOT13"/>
</dbReference>
<comment type="similarity">
    <text evidence="1">Belongs to the thioesterase PaaI family.</text>
</comment>
<dbReference type="NCBIfam" id="TIGR00369">
    <property type="entry name" value="unchar_dom_1"/>
    <property type="match status" value="1"/>
</dbReference>
<dbReference type="InterPro" id="IPR029069">
    <property type="entry name" value="HotDog_dom_sf"/>
</dbReference>
<dbReference type="PANTHER" id="PTHR21660">
    <property type="entry name" value="THIOESTERASE SUPERFAMILY MEMBER-RELATED"/>
    <property type="match status" value="1"/>
</dbReference>
<sequence length="150" mass="15001">MTKSQGKAAMEPAARQWIETVLAGSPVAKHLGIRVAEAAKDRVVFALPFSVGNVTLADIVHGGVIATLIDIAGAAASGSGIDGTATGGATASLSIAYLAPAKGCDLTAEAVIVQRGRSQTVSDVVVRDDAGTMVAKGLVVSRIFSARGGT</sequence>
<dbReference type="AlphaFoldDB" id="A0A5B8KZF6"/>
<dbReference type="Pfam" id="PF03061">
    <property type="entry name" value="4HBT"/>
    <property type="match status" value="1"/>
</dbReference>
<dbReference type="Proteomes" id="UP000321389">
    <property type="component" value="Chromosome"/>
</dbReference>
<dbReference type="OrthoDB" id="3477511at2"/>
<accession>A0A5B8KZF6</accession>
<keyword evidence="5" id="KW-1185">Reference proteome</keyword>
<dbReference type="SUPFAM" id="SSF54637">
    <property type="entry name" value="Thioesterase/thiol ester dehydrase-isomerase"/>
    <property type="match status" value="1"/>
</dbReference>